<sequence length="58" mass="6081">MIESFTNTWPFPKDGAPVANAFAEICGDAPNAEPEAYAPVCISCGAQPNQDGTLPCDH</sequence>
<protein>
    <submittedName>
        <fullName evidence="1">Uncharacterized protein</fullName>
    </submittedName>
</protein>
<keyword evidence="2" id="KW-1185">Reference proteome</keyword>
<reference evidence="1 2" key="1">
    <citation type="submission" date="2019-08" db="EMBL/GenBank/DDBJ databases">
        <authorList>
            <person name="Peeters C."/>
        </authorList>
    </citation>
    <scope>NUCLEOTIDE SEQUENCE [LARGE SCALE GENOMIC DNA]</scope>
    <source>
        <strain evidence="1 2">LMG 31013</strain>
    </source>
</reference>
<proteinExistence type="predicted"/>
<name>A0A5E4YNH0_9BURK</name>
<evidence type="ECO:0000313" key="2">
    <source>
        <dbReference type="Proteomes" id="UP000334380"/>
    </source>
</evidence>
<evidence type="ECO:0000313" key="1">
    <source>
        <dbReference type="EMBL" id="VVE49800.1"/>
    </source>
</evidence>
<gene>
    <name evidence="1" type="ORF">PTE31013_04652</name>
</gene>
<dbReference type="AlphaFoldDB" id="A0A5E4YNH0"/>
<accession>A0A5E4YNH0</accession>
<organism evidence="1 2">
    <name type="scientific">Pandoraea terrigena</name>
    <dbReference type="NCBI Taxonomy" id="2508292"/>
    <lineage>
        <taxon>Bacteria</taxon>
        <taxon>Pseudomonadati</taxon>
        <taxon>Pseudomonadota</taxon>
        <taxon>Betaproteobacteria</taxon>
        <taxon>Burkholderiales</taxon>
        <taxon>Burkholderiaceae</taxon>
        <taxon>Pandoraea</taxon>
    </lineage>
</organism>
<dbReference type="EMBL" id="CABPRU010000016">
    <property type="protein sequence ID" value="VVE49800.1"/>
    <property type="molecule type" value="Genomic_DNA"/>
</dbReference>
<dbReference type="Proteomes" id="UP000334380">
    <property type="component" value="Unassembled WGS sequence"/>
</dbReference>